<dbReference type="AlphaFoldDB" id="E8QWC4"/>
<dbReference type="InParanoid" id="E8QWC4"/>
<keyword evidence="3" id="KW-1185">Reference proteome</keyword>
<feature type="transmembrane region" description="Helical" evidence="1">
    <location>
        <begin position="84"/>
        <end position="103"/>
    </location>
</feature>
<feature type="transmembrane region" description="Helical" evidence="1">
    <location>
        <begin position="45"/>
        <end position="72"/>
    </location>
</feature>
<keyword evidence="1" id="KW-0812">Transmembrane</keyword>
<dbReference type="eggNOG" id="ENOG502ZVFA">
    <property type="taxonomic scope" value="Bacteria"/>
</dbReference>
<dbReference type="Proteomes" id="UP000008631">
    <property type="component" value="Chromosome"/>
</dbReference>
<feature type="transmembrane region" description="Helical" evidence="1">
    <location>
        <begin position="110"/>
        <end position="133"/>
    </location>
</feature>
<dbReference type="HOGENOM" id="CLU_1292941_0_0_0"/>
<feature type="transmembrane region" description="Helical" evidence="1">
    <location>
        <begin position="12"/>
        <end position="33"/>
    </location>
</feature>
<accession>E8QWC4</accession>
<evidence type="ECO:0000313" key="2">
    <source>
        <dbReference type="EMBL" id="ADV60811.1"/>
    </source>
</evidence>
<keyword evidence="1" id="KW-0472">Membrane</keyword>
<keyword evidence="1" id="KW-1133">Transmembrane helix</keyword>
<sequence>MTRDVATRNDAGAFGVLDGVSLVAGGAIASLHLRDVVPSDPSSASALMALAMIVGIGVTASGPLIVGLHAWSAQGWVRPSRGEWVWALAGLPWIGAALARIVFGVPPQGATTMLAGTLVVWASALGFGLWIAAGEDDWEERTDVELRSASSIPSTAATIRSLDLRPTGSTAQRGEVTTTGSGHSVTWRHWIGLSVLFTAPLQFVFAFLIGDVP</sequence>
<dbReference type="STRING" id="575540.Isop_0214"/>
<name>E8QWC4_ISOPI</name>
<dbReference type="EMBL" id="CP002353">
    <property type="protein sequence ID" value="ADV60811.1"/>
    <property type="molecule type" value="Genomic_DNA"/>
</dbReference>
<gene>
    <name evidence="2" type="ordered locus">Isop_0214</name>
</gene>
<protein>
    <submittedName>
        <fullName evidence="2">Uncharacterized protein</fullName>
    </submittedName>
</protein>
<reference key="1">
    <citation type="submission" date="2010-11" db="EMBL/GenBank/DDBJ databases">
        <title>The complete sequence of chromosome of Isophaera pallida ATCC 43644.</title>
        <authorList>
            <consortium name="US DOE Joint Genome Institute (JGI-PGF)"/>
            <person name="Lucas S."/>
            <person name="Copeland A."/>
            <person name="Lapidus A."/>
            <person name="Bruce D."/>
            <person name="Goodwin L."/>
            <person name="Pitluck S."/>
            <person name="Kyrpides N."/>
            <person name="Mavromatis K."/>
            <person name="Pagani I."/>
            <person name="Ivanova N."/>
            <person name="Saunders E."/>
            <person name="Brettin T."/>
            <person name="Detter J.C."/>
            <person name="Han C."/>
            <person name="Tapia R."/>
            <person name="Land M."/>
            <person name="Hauser L."/>
            <person name="Markowitz V."/>
            <person name="Cheng J.-F."/>
            <person name="Hugenholtz P."/>
            <person name="Woyke T."/>
            <person name="Wu D."/>
            <person name="Eisen J.A."/>
        </authorList>
    </citation>
    <scope>NUCLEOTIDE SEQUENCE</scope>
    <source>
        <strain>ATCC 43644</strain>
    </source>
</reference>
<organism evidence="2 3">
    <name type="scientific">Isosphaera pallida (strain ATCC 43644 / DSM 9630 / IS1B)</name>
    <dbReference type="NCBI Taxonomy" id="575540"/>
    <lineage>
        <taxon>Bacteria</taxon>
        <taxon>Pseudomonadati</taxon>
        <taxon>Planctomycetota</taxon>
        <taxon>Planctomycetia</taxon>
        <taxon>Isosphaerales</taxon>
        <taxon>Isosphaeraceae</taxon>
        <taxon>Isosphaera</taxon>
    </lineage>
</organism>
<evidence type="ECO:0000313" key="3">
    <source>
        <dbReference type="Proteomes" id="UP000008631"/>
    </source>
</evidence>
<proteinExistence type="predicted"/>
<reference evidence="2 3" key="2">
    <citation type="journal article" date="2011" name="Stand. Genomic Sci.">
        <title>Complete genome sequence of Isosphaera pallida type strain (IS1B).</title>
        <authorList>
            <consortium name="US DOE Joint Genome Institute (JGI-PGF)"/>
            <person name="Goker M."/>
            <person name="Cleland D."/>
            <person name="Saunders E."/>
            <person name="Lapidus A."/>
            <person name="Nolan M."/>
            <person name="Lucas S."/>
            <person name="Hammon N."/>
            <person name="Deshpande S."/>
            <person name="Cheng J.F."/>
            <person name="Tapia R."/>
            <person name="Han C."/>
            <person name="Goodwin L."/>
            <person name="Pitluck S."/>
            <person name="Liolios K."/>
            <person name="Pagani I."/>
            <person name="Ivanova N."/>
            <person name="Mavromatis K."/>
            <person name="Pati A."/>
            <person name="Chen A."/>
            <person name="Palaniappan K."/>
            <person name="Land M."/>
            <person name="Hauser L."/>
            <person name="Chang Y.J."/>
            <person name="Jeffries C.D."/>
            <person name="Detter J.C."/>
            <person name="Beck B."/>
            <person name="Woyke T."/>
            <person name="Bristow J."/>
            <person name="Eisen J.A."/>
            <person name="Markowitz V."/>
            <person name="Hugenholtz P."/>
            <person name="Kyrpides N.C."/>
            <person name="Klenk H.P."/>
        </authorList>
    </citation>
    <scope>NUCLEOTIDE SEQUENCE [LARGE SCALE GENOMIC DNA]</scope>
    <source>
        <strain evidence="3">ATCC 43644 / DSM 9630 / IS1B</strain>
    </source>
</reference>
<feature type="transmembrane region" description="Helical" evidence="1">
    <location>
        <begin position="190"/>
        <end position="210"/>
    </location>
</feature>
<dbReference type="KEGG" id="ipa:Isop_0214"/>
<evidence type="ECO:0000256" key="1">
    <source>
        <dbReference type="SAM" id="Phobius"/>
    </source>
</evidence>